<dbReference type="InterPro" id="IPR011011">
    <property type="entry name" value="Znf_FYVE_PHD"/>
</dbReference>
<dbReference type="OrthoDB" id="660555at2759"/>
<dbReference type="PANTHER" id="PTHR46977:SF1">
    <property type="entry name" value="PROTEIN FREE1"/>
    <property type="match status" value="1"/>
</dbReference>
<evidence type="ECO:0000259" key="6">
    <source>
        <dbReference type="PROSITE" id="PS50178"/>
    </source>
</evidence>
<feature type="compositionally biased region" description="Polar residues" evidence="5">
    <location>
        <begin position="151"/>
        <end position="163"/>
    </location>
</feature>
<keyword evidence="3" id="KW-0862">Zinc</keyword>
<dbReference type="PANTHER" id="PTHR46977">
    <property type="entry name" value="PROTEIN FREE1"/>
    <property type="match status" value="1"/>
</dbReference>
<keyword evidence="2 4" id="KW-0863">Zinc-finger</keyword>
<feature type="compositionally biased region" description="Polar residues" evidence="5">
    <location>
        <begin position="305"/>
        <end position="318"/>
    </location>
</feature>
<gene>
    <name evidence="7" type="ORF">KFL_001870250</name>
</gene>
<dbReference type="GO" id="GO:0043130">
    <property type="term" value="F:ubiquitin binding"/>
    <property type="evidence" value="ECO:0000318"/>
    <property type="project" value="GO_Central"/>
</dbReference>
<feature type="compositionally biased region" description="Low complexity" evidence="5">
    <location>
        <begin position="357"/>
        <end position="371"/>
    </location>
</feature>
<accession>A0A1Y1I1Q7</accession>
<evidence type="ECO:0000256" key="4">
    <source>
        <dbReference type="PROSITE-ProRule" id="PRU00091"/>
    </source>
</evidence>
<evidence type="ECO:0000256" key="5">
    <source>
        <dbReference type="SAM" id="MobiDB-lite"/>
    </source>
</evidence>
<feature type="compositionally biased region" description="Polar residues" evidence="5">
    <location>
        <begin position="284"/>
        <end position="296"/>
    </location>
</feature>
<dbReference type="AlphaFoldDB" id="A0A1Y1I1Q7"/>
<evidence type="ECO:0000313" key="7">
    <source>
        <dbReference type="EMBL" id="GAQ84403.1"/>
    </source>
</evidence>
<dbReference type="GO" id="GO:0000813">
    <property type="term" value="C:ESCRT I complex"/>
    <property type="evidence" value="ECO:0000318"/>
    <property type="project" value="GO_Central"/>
</dbReference>
<dbReference type="GO" id="GO:0008270">
    <property type="term" value="F:zinc ion binding"/>
    <property type="evidence" value="ECO:0007669"/>
    <property type="project" value="UniProtKB-KW"/>
</dbReference>
<dbReference type="InterPro" id="IPR013083">
    <property type="entry name" value="Znf_RING/FYVE/PHD"/>
</dbReference>
<dbReference type="OMA" id="YENRDSF"/>
<proteinExistence type="predicted"/>
<feature type="compositionally biased region" description="Low complexity" evidence="5">
    <location>
        <begin position="251"/>
        <end position="270"/>
    </location>
</feature>
<evidence type="ECO:0000313" key="8">
    <source>
        <dbReference type="Proteomes" id="UP000054558"/>
    </source>
</evidence>
<dbReference type="GO" id="GO:0036258">
    <property type="term" value="P:multivesicular body assembly"/>
    <property type="evidence" value="ECO:0000318"/>
    <property type="project" value="GO_Central"/>
</dbReference>
<protein>
    <recommendedName>
        <fullName evidence="6">FYVE-type domain-containing protein</fullName>
    </recommendedName>
</protein>
<dbReference type="GO" id="GO:0070676">
    <property type="term" value="P:intralumenal vesicle formation"/>
    <property type="evidence" value="ECO:0000318"/>
    <property type="project" value="GO_Central"/>
</dbReference>
<name>A0A1Y1I1Q7_KLENI</name>
<feature type="domain" description="FYVE-type" evidence="6">
    <location>
        <begin position="554"/>
        <end position="614"/>
    </location>
</feature>
<dbReference type="SMART" id="SM00064">
    <property type="entry name" value="FYVE"/>
    <property type="match status" value="1"/>
</dbReference>
<dbReference type="GO" id="GO:0031902">
    <property type="term" value="C:late endosome membrane"/>
    <property type="evidence" value="ECO:0000318"/>
    <property type="project" value="GO_Central"/>
</dbReference>
<feature type="region of interest" description="Disordered" evidence="5">
    <location>
        <begin position="346"/>
        <end position="399"/>
    </location>
</feature>
<dbReference type="InterPro" id="IPR045893">
    <property type="entry name" value="FREE1"/>
</dbReference>
<dbReference type="InterPro" id="IPR017455">
    <property type="entry name" value="Znf_FYVE-rel"/>
</dbReference>
<evidence type="ECO:0000256" key="1">
    <source>
        <dbReference type="ARBA" id="ARBA00022723"/>
    </source>
</evidence>
<evidence type="ECO:0000256" key="2">
    <source>
        <dbReference type="ARBA" id="ARBA00022771"/>
    </source>
</evidence>
<organism evidence="7 8">
    <name type="scientific">Klebsormidium nitens</name>
    <name type="common">Green alga</name>
    <name type="synonym">Ulothrix nitens</name>
    <dbReference type="NCBI Taxonomy" id="105231"/>
    <lineage>
        <taxon>Eukaryota</taxon>
        <taxon>Viridiplantae</taxon>
        <taxon>Streptophyta</taxon>
        <taxon>Klebsormidiophyceae</taxon>
        <taxon>Klebsormidiales</taxon>
        <taxon>Klebsormidiaceae</taxon>
        <taxon>Klebsormidium</taxon>
    </lineage>
</organism>
<dbReference type="Gene3D" id="3.30.40.10">
    <property type="entry name" value="Zinc/RING finger domain, C3HC4 (zinc finger)"/>
    <property type="match status" value="1"/>
</dbReference>
<feature type="region of interest" description="Disordered" evidence="5">
    <location>
        <begin position="249"/>
        <end position="333"/>
    </location>
</feature>
<dbReference type="EMBL" id="DF237136">
    <property type="protein sequence ID" value="GAQ84403.1"/>
    <property type="molecule type" value="Genomic_DNA"/>
</dbReference>
<dbReference type="Proteomes" id="UP000054558">
    <property type="component" value="Unassembled WGS sequence"/>
</dbReference>
<keyword evidence="8" id="KW-1185">Reference proteome</keyword>
<sequence length="772" mass="80109">MQQPQPTYGYATPSSYHGGAPGYGESGHPVGEGGQPYGGAYGSTPGEGYAYGTTSQPLSHQSPEYVPNYHSPNGVYPQEPNHAFAGGAPSYVAPSGPPLEPHAAANNYDTPAPYVNGPVPHGISNPNPHGSDRPPQNEPQGSYGEPAPSNYGYTQSYGSTQPSGYEIAGGLHGTAPSSVPPSYAEGPSSFGAGPAAYVGEQASMGATHGHYAPGPAAAPAAYSHSDTGYGALYGAQAEPAAYPVYESSYGSAQPAPYSQQAPPPATSSYSNLHAPSDIGAKQPSYLSTPPQSSNPPYDSIHAGLSSLNLGNPVSSAKQPNYLDRADSGSNNLNSFKSSYGGTIRYEAPRTSSHSAPRAESSGHGRSSASSELIDIVQGPGSVGGSSYRSGRAQPADTVEGEGGIQRYKVRLMPEDGSAGSAQQVQCQIALDGVRLFNADGKTTLRIYPLESITRWAVQQPTVFTFWAKTAVDVEQRAVKLASNEGTTTAILDTLTAACVQVGDLLEKDSGGSQHLTAASVSAASSDSAKPKGMSILEWVAKKPVVEEKQHWIPDETVTKCSSCGSTFTAFNRRHHCRNCGEVFCDSCTKGRIALTSDEGAPPVRVCDRCFAEVTHRLQNVQPAKAKATPHIRATEDLTKKLQAELDRKRPNPAPASNSGGGGGGQTTVLTCKSCGSVSLSSAGNTHCSACGADANKAPATSSSRSSGGGNRQAAWNTEGPPHLWDQQPAKTGERTRQVACPTCTVHLTVKVPSQGTETVECGVCQHPFLVAA</sequence>
<feature type="compositionally biased region" description="Polar residues" evidence="5">
    <location>
        <begin position="52"/>
        <end position="62"/>
    </location>
</feature>
<feature type="region of interest" description="Disordered" evidence="5">
    <location>
        <begin position="1"/>
        <end position="187"/>
    </location>
</feature>
<reference evidence="7 8" key="1">
    <citation type="journal article" date="2014" name="Nat. Commun.">
        <title>Klebsormidium flaccidum genome reveals primary factors for plant terrestrial adaptation.</title>
        <authorList>
            <person name="Hori K."/>
            <person name="Maruyama F."/>
            <person name="Fujisawa T."/>
            <person name="Togashi T."/>
            <person name="Yamamoto N."/>
            <person name="Seo M."/>
            <person name="Sato S."/>
            <person name="Yamada T."/>
            <person name="Mori H."/>
            <person name="Tajima N."/>
            <person name="Moriyama T."/>
            <person name="Ikeuchi M."/>
            <person name="Watanabe M."/>
            <person name="Wada H."/>
            <person name="Kobayashi K."/>
            <person name="Saito M."/>
            <person name="Masuda T."/>
            <person name="Sasaki-Sekimoto Y."/>
            <person name="Mashiguchi K."/>
            <person name="Awai K."/>
            <person name="Shimojima M."/>
            <person name="Masuda S."/>
            <person name="Iwai M."/>
            <person name="Nobusawa T."/>
            <person name="Narise T."/>
            <person name="Kondo S."/>
            <person name="Saito H."/>
            <person name="Sato R."/>
            <person name="Murakawa M."/>
            <person name="Ihara Y."/>
            <person name="Oshima-Yamada Y."/>
            <person name="Ohtaka K."/>
            <person name="Satoh M."/>
            <person name="Sonobe K."/>
            <person name="Ishii M."/>
            <person name="Ohtani R."/>
            <person name="Kanamori-Sato M."/>
            <person name="Honoki R."/>
            <person name="Miyazaki D."/>
            <person name="Mochizuki H."/>
            <person name="Umetsu J."/>
            <person name="Higashi K."/>
            <person name="Shibata D."/>
            <person name="Kamiya Y."/>
            <person name="Sato N."/>
            <person name="Nakamura Y."/>
            <person name="Tabata S."/>
            <person name="Ida S."/>
            <person name="Kurokawa K."/>
            <person name="Ohta H."/>
        </authorList>
    </citation>
    <scope>NUCLEOTIDE SEQUENCE [LARGE SCALE GENOMIC DNA]</scope>
    <source>
        <strain evidence="7 8">NIES-2285</strain>
    </source>
</reference>
<dbReference type="Pfam" id="PF01363">
    <property type="entry name" value="FYVE"/>
    <property type="match status" value="1"/>
</dbReference>
<dbReference type="STRING" id="105231.A0A1Y1I1Q7"/>
<keyword evidence="1" id="KW-0479">Metal-binding</keyword>
<dbReference type="CDD" id="cd15730">
    <property type="entry name" value="FYVE_EEA1"/>
    <property type="match status" value="1"/>
</dbReference>
<dbReference type="InterPro" id="IPR000306">
    <property type="entry name" value="Znf_FYVE"/>
</dbReference>
<evidence type="ECO:0000256" key="3">
    <source>
        <dbReference type="ARBA" id="ARBA00022833"/>
    </source>
</evidence>
<dbReference type="PROSITE" id="PS50178">
    <property type="entry name" value="ZF_FYVE"/>
    <property type="match status" value="1"/>
</dbReference>
<feature type="compositionally biased region" description="Gly residues" evidence="5">
    <location>
        <begin position="19"/>
        <end position="41"/>
    </location>
</feature>
<dbReference type="FunFam" id="3.30.40.10:FF:000312">
    <property type="entry name" value="Zinc finger, FYVE-type, endofin"/>
    <property type="match status" value="1"/>
</dbReference>
<dbReference type="SUPFAM" id="SSF57903">
    <property type="entry name" value="FYVE/PHD zinc finger"/>
    <property type="match status" value="1"/>
</dbReference>
<feature type="region of interest" description="Disordered" evidence="5">
    <location>
        <begin position="698"/>
        <end position="730"/>
    </location>
</feature>